<evidence type="ECO:0000313" key="4">
    <source>
        <dbReference type="Proteomes" id="UP001195914"/>
    </source>
</evidence>
<dbReference type="Proteomes" id="UP001195914">
    <property type="component" value="Unassembled WGS sequence"/>
</dbReference>
<feature type="compositionally biased region" description="Basic and acidic residues" evidence="2">
    <location>
        <begin position="481"/>
        <end position="495"/>
    </location>
</feature>
<keyword evidence="1" id="KW-0175">Coiled coil</keyword>
<accession>A0AAD9GHL6</accession>
<organism evidence="3 4">
    <name type="scientific">Babesia divergens</name>
    <dbReference type="NCBI Taxonomy" id="32595"/>
    <lineage>
        <taxon>Eukaryota</taxon>
        <taxon>Sar</taxon>
        <taxon>Alveolata</taxon>
        <taxon>Apicomplexa</taxon>
        <taxon>Aconoidasida</taxon>
        <taxon>Piroplasmida</taxon>
        <taxon>Babesiidae</taxon>
        <taxon>Babesia</taxon>
    </lineage>
</organism>
<dbReference type="AlphaFoldDB" id="A0AAD9GHL6"/>
<evidence type="ECO:0000256" key="1">
    <source>
        <dbReference type="SAM" id="Coils"/>
    </source>
</evidence>
<dbReference type="EMBL" id="JAHBMH010000024">
    <property type="protein sequence ID" value="KAK1938548.1"/>
    <property type="molecule type" value="Genomic_DNA"/>
</dbReference>
<sequence>MNFLKGIVDGILADDVDLGQVQGVLQRSFIGDSHTEGDDAATHADHLARKLDDIYREERRNCITTLLIRYGEGCVQQLNELLKTNNDTVKTLSKRLEDAYRSLGDFNNELEALTQENVKLQKRNAELTNQIEILSSENVSLKTVISQAEIETKSQESRINDLSELLNDNAATFNRMKSRCEGFAESATEIKSLKAELETAQDHIKALIKERDALVDAACNADNRIKEAMHRQDRAIAIAKLMAQETTFLTAQRDAKHQEKVDEMDHQQFAEIKQQLTQYKAAVEQLNEENAHLKDVNDKLHNMFADLSNSSKHLKESCLLEAIEALGKRHLKQLKPIQLIFIQPTRVLDLDLDLELISAEMSHVIQKMHPKVEPQQMRKTQQEPLKSAQNTWDMYGREPHDIPAKVNVQQRQETQKLKEPTVHAASEPKINDPNALVSSEPKVKEAWGSDWDLYDEILQEENPGKTSDNTPPMNQPPEVDDNLHAKADLPKSKNVWEDDLDELLKEQ</sequence>
<name>A0AAD9GHL6_BABDI</name>
<proteinExistence type="predicted"/>
<reference evidence="3" key="1">
    <citation type="journal article" date="2014" name="Nucleic Acids Res.">
        <title>The evolutionary dynamics of variant antigen genes in Babesia reveal a history of genomic innovation underlying host-parasite interaction.</title>
        <authorList>
            <person name="Jackson A.P."/>
            <person name="Otto T.D."/>
            <person name="Darby A."/>
            <person name="Ramaprasad A."/>
            <person name="Xia D."/>
            <person name="Echaide I.E."/>
            <person name="Farber M."/>
            <person name="Gahlot S."/>
            <person name="Gamble J."/>
            <person name="Gupta D."/>
            <person name="Gupta Y."/>
            <person name="Jackson L."/>
            <person name="Malandrin L."/>
            <person name="Malas T.B."/>
            <person name="Moussa E."/>
            <person name="Nair M."/>
            <person name="Reid A.J."/>
            <person name="Sanders M."/>
            <person name="Sharma J."/>
            <person name="Tracey A."/>
            <person name="Quail M.A."/>
            <person name="Weir W."/>
            <person name="Wastling J.M."/>
            <person name="Hall N."/>
            <person name="Willadsen P."/>
            <person name="Lingelbach K."/>
            <person name="Shiels B."/>
            <person name="Tait A."/>
            <person name="Berriman M."/>
            <person name="Allred D.R."/>
            <person name="Pain A."/>
        </authorList>
    </citation>
    <scope>NUCLEOTIDE SEQUENCE</scope>
    <source>
        <strain evidence="3">1802A</strain>
    </source>
</reference>
<gene>
    <name evidence="3" type="ORF">X943_002231</name>
</gene>
<feature type="region of interest" description="Disordered" evidence="2">
    <location>
        <begin position="459"/>
        <end position="495"/>
    </location>
</feature>
<evidence type="ECO:0000256" key="2">
    <source>
        <dbReference type="SAM" id="MobiDB-lite"/>
    </source>
</evidence>
<comment type="caution">
    <text evidence="3">The sequence shown here is derived from an EMBL/GenBank/DDBJ whole genome shotgun (WGS) entry which is preliminary data.</text>
</comment>
<evidence type="ECO:0000313" key="3">
    <source>
        <dbReference type="EMBL" id="KAK1938548.1"/>
    </source>
</evidence>
<feature type="region of interest" description="Disordered" evidence="2">
    <location>
        <begin position="413"/>
        <end position="443"/>
    </location>
</feature>
<keyword evidence="4" id="KW-1185">Reference proteome</keyword>
<reference evidence="3" key="2">
    <citation type="submission" date="2021-05" db="EMBL/GenBank/DDBJ databases">
        <authorList>
            <person name="Pain A."/>
        </authorList>
    </citation>
    <scope>NUCLEOTIDE SEQUENCE</scope>
    <source>
        <strain evidence="3">1802A</strain>
    </source>
</reference>
<feature type="coiled-coil region" evidence="1">
    <location>
        <begin position="96"/>
        <end position="217"/>
    </location>
</feature>
<protein>
    <submittedName>
        <fullName evidence="3">Uncharacterized protein</fullName>
    </submittedName>
</protein>
<feature type="coiled-coil region" evidence="1">
    <location>
        <begin position="269"/>
        <end position="303"/>
    </location>
</feature>